<feature type="signal peptide" evidence="4">
    <location>
        <begin position="1"/>
        <end position="19"/>
    </location>
</feature>
<keyword evidence="10" id="KW-1185">Reference proteome</keyword>
<dbReference type="InterPro" id="IPR054593">
    <property type="entry name" value="Beta-mannosidase-like_N2"/>
</dbReference>
<dbReference type="SUPFAM" id="SSF49303">
    <property type="entry name" value="beta-Galactosidase/glucuronidase domain"/>
    <property type="match status" value="3"/>
</dbReference>
<dbReference type="PANTHER" id="PTHR43536">
    <property type="entry name" value="MANNOSYLGLYCOPROTEIN ENDO-BETA-MANNOSIDASE"/>
    <property type="match status" value="1"/>
</dbReference>
<dbReference type="InterPro" id="IPR017853">
    <property type="entry name" value="GH"/>
</dbReference>
<dbReference type="SUPFAM" id="SSF49785">
    <property type="entry name" value="Galactose-binding domain-like"/>
    <property type="match status" value="1"/>
</dbReference>
<feature type="domain" description="Exo-beta-D-glucosaminidase Ig-fold" evidence="7">
    <location>
        <begin position="758"/>
        <end position="866"/>
    </location>
</feature>
<keyword evidence="4" id="KW-0732">Signal</keyword>
<keyword evidence="2 9" id="KW-0378">Hydrolase</keyword>
<dbReference type="InterPro" id="IPR013783">
    <property type="entry name" value="Ig-like_fold"/>
</dbReference>
<dbReference type="Gene3D" id="3.20.20.80">
    <property type="entry name" value="Glycosidases"/>
    <property type="match status" value="1"/>
</dbReference>
<dbReference type="InterPro" id="IPR006102">
    <property type="entry name" value="Ig-like_GH2"/>
</dbReference>
<evidence type="ECO:0000313" key="9">
    <source>
        <dbReference type="EMBL" id="PUZ25683.1"/>
    </source>
</evidence>
<dbReference type="InterPro" id="IPR006103">
    <property type="entry name" value="Glyco_hydro_2_cat"/>
</dbReference>
<dbReference type="Pfam" id="PF22666">
    <property type="entry name" value="Glyco_hydro_2_N2"/>
    <property type="match status" value="1"/>
</dbReference>
<evidence type="ECO:0000256" key="1">
    <source>
        <dbReference type="ARBA" id="ARBA00007401"/>
    </source>
</evidence>
<evidence type="ECO:0000313" key="10">
    <source>
        <dbReference type="Proteomes" id="UP000244450"/>
    </source>
</evidence>
<dbReference type="InterPro" id="IPR008979">
    <property type="entry name" value="Galactose-bd-like_sf"/>
</dbReference>
<keyword evidence="3" id="KW-0326">Glycosidase</keyword>
<dbReference type="SUPFAM" id="SSF51445">
    <property type="entry name" value="(Trans)glycosidases"/>
    <property type="match status" value="1"/>
</dbReference>
<feature type="chain" id="PRO_5015756435" evidence="4">
    <location>
        <begin position="20"/>
        <end position="867"/>
    </location>
</feature>
<evidence type="ECO:0000259" key="6">
    <source>
        <dbReference type="Pfam" id="PF02836"/>
    </source>
</evidence>
<evidence type="ECO:0000256" key="3">
    <source>
        <dbReference type="ARBA" id="ARBA00023295"/>
    </source>
</evidence>
<gene>
    <name evidence="9" type="ORF">DCC81_15555</name>
</gene>
<feature type="domain" description="Beta-mannosidase-like galactose-binding" evidence="8">
    <location>
        <begin position="33"/>
        <end position="169"/>
    </location>
</feature>
<protein>
    <submittedName>
        <fullName evidence="9">Glycoside hydrolase family 2</fullName>
    </submittedName>
</protein>
<proteinExistence type="inferred from homology"/>
<dbReference type="GO" id="GO:0004553">
    <property type="term" value="F:hydrolase activity, hydrolyzing O-glycosyl compounds"/>
    <property type="evidence" value="ECO:0007669"/>
    <property type="project" value="InterPro"/>
</dbReference>
<dbReference type="OrthoDB" id="9801077at2"/>
<dbReference type="Pfam" id="PF18368">
    <property type="entry name" value="Ig_GlcNase"/>
    <property type="match status" value="1"/>
</dbReference>
<dbReference type="InterPro" id="IPR036156">
    <property type="entry name" value="Beta-gal/glucu_dom_sf"/>
</dbReference>
<dbReference type="Pfam" id="PF02836">
    <property type="entry name" value="Glyco_hydro_2_C"/>
    <property type="match status" value="1"/>
</dbReference>
<evidence type="ECO:0000259" key="5">
    <source>
        <dbReference type="Pfam" id="PF00703"/>
    </source>
</evidence>
<evidence type="ECO:0000259" key="7">
    <source>
        <dbReference type="Pfam" id="PF18368"/>
    </source>
</evidence>
<evidence type="ECO:0000256" key="2">
    <source>
        <dbReference type="ARBA" id="ARBA00022801"/>
    </source>
</evidence>
<dbReference type="RefSeq" id="WP_108687522.1">
    <property type="nucleotide sequence ID" value="NZ_QCYK01000002.1"/>
</dbReference>
<dbReference type="EMBL" id="QCYK01000002">
    <property type="protein sequence ID" value="PUZ25683.1"/>
    <property type="molecule type" value="Genomic_DNA"/>
</dbReference>
<dbReference type="Pfam" id="PF00703">
    <property type="entry name" value="Glyco_hydro_2"/>
    <property type="match status" value="1"/>
</dbReference>
<dbReference type="Gene3D" id="2.60.120.260">
    <property type="entry name" value="Galactose-binding domain-like"/>
    <property type="match status" value="1"/>
</dbReference>
<dbReference type="Gene3D" id="2.60.40.10">
    <property type="entry name" value="Immunoglobulins"/>
    <property type="match status" value="3"/>
</dbReference>
<sequence>MKTCFPLLALSLLCLQSNAQTPAIQDKILTANWQMQSSEKVAATDAGITNANFQTTGWYPARVPGTVMGSLVALGQYKDIFMGNNLEKVPDTLFAKPWWFRNTFSLTAAEAKSTARLEFNGINYRADIWLNGHLLAKADSVRGGFRRFTFDVSAYIKEGENILAVKVTRPGPGDPTLGFVDWNPMPPDHNLGIWREVHLVTSGAVSITQPFVAPKLDTATLDHASLTISALLHNNSKRTVSGVLKGSVEGGIEIAQPVTLKAGESKEIVFTPAAYQQLEITHPRVWWTHDLGKPELYRLQLRFENGGKLEDSTGLHFGIRSITDYFTPQGHRGYKLNGKNILVKGGGWTDRMLLDASPGYENAGMDYAVQMHLNTIRMEGFWGSNHHLYDLADEKGLLIMVGYSAAWEWSNFFGNADDKYGAISKPEQMYIAATSWKDQVIWLRNHPAVCVWMYGSDKLPRPALESQYIAILKKYDTTRCVLASAQEHTSKLSGPSAVKMRGPYDYVPPAYWYVDTKLGGAFGFNTETGPGPQVPVLETLQKMIPADSLWPVGSGWMFHAARGEFHNLTAYDSAIEMRLGKPTDLHDYLRKAQYINYEGMRAMYEAFEAHRFQSTGIIQWMYNASWPKLWWQLYDFYLLPTGAFYGAQKANEPVHIAYDYGRNAVMVLNNTNDKMGGYTAVATGYDGNLQMIFESQEDVPGLQAQETKYTYNIPGIGVAGNTWFLNLQLKDREGTVVSRNFYALSMKEDELDNARSNWYITPIKSYGDLTKLQTLPMVKLESDIKTSEVGEKTLVTAHLRNPASTLAFMAHLDIRNAATKDPVGPVFWKENDVTLMPGEEITLEGWVYTRDLGGRPPLVTTGGWNVE</sequence>
<feature type="domain" description="Glycoside hydrolase family 2 immunoglobulin-like beta-sandwich" evidence="5">
    <location>
        <begin position="205"/>
        <end position="320"/>
    </location>
</feature>
<organism evidence="9 10">
    <name type="scientific">Chitinophaga parva</name>
    <dbReference type="NCBI Taxonomy" id="2169414"/>
    <lineage>
        <taxon>Bacteria</taxon>
        <taxon>Pseudomonadati</taxon>
        <taxon>Bacteroidota</taxon>
        <taxon>Chitinophagia</taxon>
        <taxon>Chitinophagales</taxon>
        <taxon>Chitinophagaceae</taxon>
        <taxon>Chitinophaga</taxon>
    </lineage>
</organism>
<evidence type="ECO:0000259" key="8">
    <source>
        <dbReference type="Pfam" id="PF22666"/>
    </source>
</evidence>
<evidence type="ECO:0000256" key="4">
    <source>
        <dbReference type="SAM" id="SignalP"/>
    </source>
</evidence>
<reference evidence="9 10" key="1">
    <citation type="submission" date="2018-04" db="EMBL/GenBank/DDBJ databases">
        <title>Chitinophaga fuyangensis sp. nov., isolated from soil in a chemical factory.</title>
        <authorList>
            <person name="Chen K."/>
        </authorList>
    </citation>
    <scope>NUCLEOTIDE SEQUENCE [LARGE SCALE GENOMIC DNA]</scope>
    <source>
        <strain evidence="9 10">LY-1</strain>
    </source>
</reference>
<dbReference type="InterPro" id="IPR041351">
    <property type="entry name" value="Ig_GlcNase"/>
</dbReference>
<feature type="domain" description="Glycoside hydrolase family 2 catalytic" evidence="6">
    <location>
        <begin position="373"/>
        <end position="489"/>
    </location>
</feature>
<dbReference type="PANTHER" id="PTHR43536:SF1">
    <property type="entry name" value="MANNOSYLGLYCOPROTEIN ENDO-BETA-MANNOSIDASE"/>
    <property type="match status" value="1"/>
</dbReference>
<accession>A0A2T7BHG1</accession>
<dbReference type="GO" id="GO:0005975">
    <property type="term" value="P:carbohydrate metabolic process"/>
    <property type="evidence" value="ECO:0007669"/>
    <property type="project" value="InterPro"/>
</dbReference>
<comment type="caution">
    <text evidence="9">The sequence shown here is derived from an EMBL/GenBank/DDBJ whole genome shotgun (WGS) entry which is preliminary data.</text>
</comment>
<dbReference type="Proteomes" id="UP000244450">
    <property type="component" value="Unassembled WGS sequence"/>
</dbReference>
<dbReference type="InterPro" id="IPR043534">
    <property type="entry name" value="EBDG/EBM"/>
</dbReference>
<name>A0A2T7BHG1_9BACT</name>
<dbReference type="AlphaFoldDB" id="A0A2T7BHG1"/>
<comment type="similarity">
    <text evidence="1">Belongs to the glycosyl hydrolase 2 family.</text>
</comment>